<evidence type="ECO:0000256" key="1">
    <source>
        <dbReference type="SAM" id="Phobius"/>
    </source>
</evidence>
<name>A0A412E3Q0_BACSE</name>
<accession>A0A412E3Q0</accession>
<keyword evidence="1" id="KW-1133">Transmembrane helix</keyword>
<dbReference type="AlphaFoldDB" id="A0A412E3Q0"/>
<gene>
    <name evidence="2" type="ORF">DWY58_11170</name>
</gene>
<dbReference type="EMBL" id="QRUB01000010">
    <property type="protein sequence ID" value="RGR27288.1"/>
    <property type="molecule type" value="Genomic_DNA"/>
</dbReference>
<keyword evidence="1" id="KW-0472">Membrane</keyword>
<reference evidence="2 3" key="1">
    <citation type="submission" date="2018-08" db="EMBL/GenBank/DDBJ databases">
        <title>A genome reference for cultivated species of the human gut microbiota.</title>
        <authorList>
            <person name="Zou Y."/>
            <person name="Xue W."/>
            <person name="Luo G."/>
        </authorList>
    </citation>
    <scope>NUCLEOTIDE SEQUENCE [LARGE SCALE GENOMIC DNA]</scope>
    <source>
        <strain evidence="2 3">AF25-6</strain>
    </source>
</reference>
<keyword evidence="1" id="KW-0812">Transmembrane</keyword>
<feature type="transmembrane region" description="Helical" evidence="1">
    <location>
        <begin position="16"/>
        <end position="35"/>
    </location>
</feature>
<feature type="transmembrane region" description="Helical" evidence="1">
    <location>
        <begin position="47"/>
        <end position="64"/>
    </location>
</feature>
<comment type="caution">
    <text evidence="2">The sequence shown here is derived from an EMBL/GenBank/DDBJ whole genome shotgun (WGS) entry which is preliminary data.</text>
</comment>
<organism evidence="2 3">
    <name type="scientific">Bacteroides stercoris</name>
    <dbReference type="NCBI Taxonomy" id="46506"/>
    <lineage>
        <taxon>Bacteria</taxon>
        <taxon>Pseudomonadati</taxon>
        <taxon>Bacteroidota</taxon>
        <taxon>Bacteroidia</taxon>
        <taxon>Bacteroidales</taxon>
        <taxon>Bacteroidaceae</taxon>
        <taxon>Bacteroides</taxon>
    </lineage>
</organism>
<evidence type="ECO:0000313" key="3">
    <source>
        <dbReference type="Proteomes" id="UP000284161"/>
    </source>
</evidence>
<dbReference type="RefSeq" id="WP_117917515.1">
    <property type="nucleotide sequence ID" value="NZ_CAXSRQ010000002.1"/>
</dbReference>
<protein>
    <submittedName>
        <fullName evidence="2">Uncharacterized protein</fullName>
    </submittedName>
</protein>
<sequence>MIYKTIKDYFERKPNASYLLFACMIFLFRVFLNWCENKLQLVTLRDVIWALVLTAGFVAGERVDRARRKKKAMKDKIENELKKK</sequence>
<evidence type="ECO:0000313" key="2">
    <source>
        <dbReference type="EMBL" id="RGR27288.1"/>
    </source>
</evidence>
<proteinExistence type="predicted"/>
<dbReference type="Proteomes" id="UP000284161">
    <property type="component" value="Unassembled WGS sequence"/>
</dbReference>